<accession>S9TNI1</accession>
<sequence length="29" mass="3579">TSPDTTIMERQRLKMMWRKLDAQMDRARL</sequence>
<gene>
    <name evidence="1" type="ORF">K678_17631</name>
</gene>
<name>S9TNI1_MAGFU</name>
<feature type="non-terminal residue" evidence="1">
    <location>
        <position position="1"/>
    </location>
</feature>
<protein>
    <submittedName>
        <fullName evidence="1">Uncharacterized protein</fullName>
    </submittedName>
</protein>
<evidence type="ECO:0000313" key="2">
    <source>
        <dbReference type="Proteomes" id="UP000015350"/>
    </source>
</evidence>
<dbReference type="Proteomes" id="UP000015350">
    <property type="component" value="Unassembled WGS sequence"/>
</dbReference>
<dbReference type="EMBL" id="AQPH01000162">
    <property type="protein sequence ID" value="EPY00135.1"/>
    <property type="molecule type" value="Genomic_DNA"/>
</dbReference>
<reference evidence="1 2" key="1">
    <citation type="submission" date="2013-04" db="EMBL/GenBank/DDBJ databases">
        <authorList>
            <person name="Kuznetsov B."/>
            <person name="Ivanovsky R."/>
        </authorList>
    </citation>
    <scope>NUCLEOTIDE SEQUENCE [LARGE SCALE GENOMIC DNA]</scope>
    <source>
        <strain evidence="1 2">MGU-K5</strain>
    </source>
</reference>
<comment type="caution">
    <text evidence="1">The sequence shown here is derived from an EMBL/GenBank/DDBJ whole genome shotgun (WGS) entry which is preliminary data.</text>
</comment>
<dbReference type="AlphaFoldDB" id="S9TNI1"/>
<evidence type="ECO:0000313" key="1">
    <source>
        <dbReference type="EMBL" id="EPY00135.1"/>
    </source>
</evidence>
<proteinExistence type="predicted"/>
<organism evidence="1 2">
    <name type="scientific">Magnetospirillum fulvum MGU-K5</name>
    <dbReference type="NCBI Taxonomy" id="1316936"/>
    <lineage>
        <taxon>Bacteria</taxon>
        <taxon>Pseudomonadati</taxon>
        <taxon>Pseudomonadota</taxon>
        <taxon>Alphaproteobacteria</taxon>
        <taxon>Rhodospirillales</taxon>
        <taxon>Rhodospirillaceae</taxon>
        <taxon>Magnetospirillum</taxon>
    </lineage>
</organism>